<evidence type="ECO:0000256" key="3">
    <source>
        <dbReference type="ARBA" id="ARBA00022723"/>
    </source>
</evidence>
<keyword evidence="6" id="KW-0378">Hydrolase</keyword>
<name>A0ABZ0XVZ8_9BURK</name>
<keyword evidence="7" id="KW-1185">Reference proteome</keyword>
<protein>
    <submittedName>
        <fullName evidence="6">HAD family hydrolase</fullName>
    </submittedName>
</protein>
<evidence type="ECO:0000313" key="7">
    <source>
        <dbReference type="Proteomes" id="UP001326110"/>
    </source>
</evidence>
<dbReference type="PANTHER" id="PTHR46193:SF18">
    <property type="entry name" value="HEXITOL PHOSPHATASE B"/>
    <property type="match status" value="1"/>
</dbReference>
<dbReference type="RefSeq" id="WP_019921661.1">
    <property type="nucleotide sequence ID" value="NZ_CP140152.1"/>
</dbReference>
<comment type="similarity">
    <text evidence="2">Belongs to the HAD-like hydrolase superfamily. CbbY/CbbZ/Gph/YieH family.</text>
</comment>
<dbReference type="InterPro" id="IPR051600">
    <property type="entry name" value="Beta-PGM-like"/>
</dbReference>
<dbReference type="InterPro" id="IPR023198">
    <property type="entry name" value="PGP-like_dom2"/>
</dbReference>
<keyword evidence="3" id="KW-0479">Metal-binding</keyword>
<evidence type="ECO:0000313" key="6">
    <source>
        <dbReference type="EMBL" id="WQH03437.1"/>
    </source>
</evidence>
<sequence length="245" mass="25392">MSIDVIFLGLDGVLFDTETPHLAACNTAFATAGLSLRWDARALRHAVATHGYARAIEGALPPSLPARDRKRAAEMAQDKHREFHHAIVTAPPKALPAALALIDDAIADGCKICILTDLPAATASALLSNAFGTDVNSLFTVVTGGANFDGPTGTGPYARALHAIGVQASDGIAIDAGAPALRAAECAGLWTVSIAPARQGADVVRPRQFITYDALRELHGGPYSHQAPQVPPVSKQAAAARQLAA</sequence>
<dbReference type="Gene3D" id="1.10.150.240">
    <property type="entry name" value="Putative phosphatase, domain 2"/>
    <property type="match status" value="1"/>
</dbReference>
<dbReference type="EMBL" id="CP140152">
    <property type="protein sequence ID" value="WQH03437.1"/>
    <property type="molecule type" value="Genomic_DNA"/>
</dbReference>
<organism evidence="6 7">
    <name type="scientific">Duganella zoogloeoides</name>
    <dbReference type="NCBI Taxonomy" id="75659"/>
    <lineage>
        <taxon>Bacteria</taxon>
        <taxon>Pseudomonadati</taxon>
        <taxon>Pseudomonadota</taxon>
        <taxon>Betaproteobacteria</taxon>
        <taxon>Burkholderiales</taxon>
        <taxon>Oxalobacteraceae</taxon>
        <taxon>Telluria group</taxon>
        <taxon>Duganella</taxon>
    </lineage>
</organism>
<dbReference type="GO" id="GO:0016787">
    <property type="term" value="F:hydrolase activity"/>
    <property type="evidence" value="ECO:0007669"/>
    <property type="project" value="UniProtKB-KW"/>
</dbReference>
<evidence type="ECO:0000256" key="4">
    <source>
        <dbReference type="ARBA" id="ARBA00022842"/>
    </source>
</evidence>
<accession>A0ABZ0XVZ8</accession>
<dbReference type="Pfam" id="PF00702">
    <property type="entry name" value="Hydrolase"/>
    <property type="match status" value="1"/>
</dbReference>
<dbReference type="InterPro" id="IPR036412">
    <property type="entry name" value="HAD-like_sf"/>
</dbReference>
<dbReference type="PANTHER" id="PTHR46193">
    <property type="entry name" value="6-PHOSPHOGLUCONATE PHOSPHATASE"/>
    <property type="match status" value="1"/>
</dbReference>
<keyword evidence="5" id="KW-0119">Carbohydrate metabolism</keyword>
<dbReference type="Gene3D" id="3.40.50.1000">
    <property type="entry name" value="HAD superfamily/HAD-like"/>
    <property type="match status" value="1"/>
</dbReference>
<keyword evidence="4" id="KW-0460">Magnesium</keyword>
<reference evidence="6 7" key="1">
    <citation type="submission" date="2023-11" db="EMBL/GenBank/DDBJ databases">
        <title>MicrobeMod: A computational toolkit for identifying prokaryotic methylation and restriction-modification with nanopore sequencing.</title>
        <authorList>
            <person name="Crits-Christoph A."/>
            <person name="Kang S.C."/>
            <person name="Lee H."/>
            <person name="Ostrov N."/>
        </authorList>
    </citation>
    <scope>NUCLEOTIDE SEQUENCE [LARGE SCALE GENOMIC DNA]</scope>
    <source>
        <strain evidence="6 7">ATCC 25935</strain>
    </source>
</reference>
<evidence type="ECO:0000256" key="1">
    <source>
        <dbReference type="ARBA" id="ARBA00001946"/>
    </source>
</evidence>
<proteinExistence type="inferred from homology"/>
<evidence type="ECO:0000256" key="2">
    <source>
        <dbReference type="ARBA" id="ARBA00006171"/>
    </source>
</evidence>
<dbReference type="InterPro" id="IPR023214">
    <property type="entry name" value="HAD_sf"/>
</dbReference>
<dbReference type="SUPFAM" id="SSF56784">
    <property type="entry name" value="HAD-like"/>
    <property type="match status" value="1"/>
</dbReference>
<dbReference type="Proteomes" id="UP001326110">
    <property type="component" value="Chromosome"/>
</dbReference>
<evidence type="ECO:0000256" key="5">
    <source>
        <dbReference type="ARBA" id="ARBA00023277"/>
    </source>
</evidence>
<comment type="cofactor">
    <cofactor evidence="1">
        <name>Mg(2+)</name>
        <dbReference type="ChEBI" id="CHEBI:18420"/>
    </cofactor>
</comment>
<gene>
    <name evidence="6" type="ORF">SR858_20625</name>
</gene>